<evidence type="ECO:0000256" key="3">
    <source>
        <dbReference type="ARBA" id="ARBA00023163"/>
    </source>
</evidence>
<proteinExistence type="predicted"/>
<evidence type="ECO:0000313" key="5">
    <source>
        <dbReference type="EMBL" id="QLD12475.1"/>
    </source>
</evidence>
<dbReference type="GO" id="GO:0003700">
    <property type="term" value="F:DNA-binding transcription factor activity"/>
    <property type="evidence" value="ECO:0007669"/>
    <property type="project" value="InterPro"/>
</dbReference>
<keyword evidence="3" id="KW-0804">Transcription</keyword>
<dbReference type="SMART" id="SM00345">
    <property type="entry name" value="HTH_GNTR"/>
    <property type="match status" value="1"/>
</dbReference>
<evidence type="ECO:0000256" key="1">
    <source>
        <dbReference type="ARBA" id="ARBA00023015"/>
    </source>
</evidence>
<reference evidence="5 6" key="1">
    <citation type="submission" date="2020-06" db="EMBL/GenBank/DDBJ databases">
        <authorList>
            <person name="Jo H."/>
        </authorList>
    </citation>
    <scope>NUCLEOTIDE SEQUENCE [LARGE SCALE GENOMIC DNA]</scope>
    <source>
        <strain evidence="5 6">I46</strain>
    </source>
</reference>
<keyword evidence="1" id="KW-0805">Transcription regulation</keyword>
<evidence type="ECO:0000259" key="4">
    <source>
        <dbReference type="PROSITE" id="PS50949"/>
    </source>
</evidence>
<dbReference type="Pfam" id="PF07729">
    <property type="entry name" value="FCD"/>
    <property type="match status" value="1"/>
</dbReference>
<dbReference type="InterPro" id="IPR036388">
    <property type="entry name" value="WH-like_DNA-bd_sf"/>
</dbReference>
<dbReference type="Gene3D" id="1.20.120.530">
    <property type="entry name" value="GntR ligand-binding domain-like"/>
    <property type="match status" value="1"/>
</dbReference>
<dbReference type="CDD" id="cd07377">
    <property type="entry name" value="WHTH_GntR"/>
    <property type="match status" value="1"/>
</dbReference>
<dbReference type="InterPro" id="IPR011711">
    <property type="entry name" value="GntR_C"/>
</dbReference>
<organism evidence="5 6">
    <name type="scientific">Microbacterium oleivorans</name>
    <dbReference type="NCBI Taxonomy" id="273677"/>
    <lineage>
        <taxon>Bacteria</taxon>
        <taxon>Bacillati</taxon>
        <taxon>Actinomycetota</taxon>
        <taxon>Actinomycetes</taxon>
        <taxon>Micrococcales</taxon>
        <taxon>Microbacteriaceae</taxon>
        <taxon>Microbacterium</taxon>
    </lineage>
</organism>
<dbReference type="SMART" id="SM00895">
    <property type="entry name" value="FCD"/>
    <property type="match status" value="1"/>
</dbReference>
<dbReference type="RefSeq" id="WP_178013263.1">
    <property type="nucleotide sequence ID" value="NZ_CP058316.1"/>
</dbReference>
<dbReference type="InterPro" id="IPR036390">
    <property type="entry name" value="WH_DNA-bd_sf"/>
</dbReference>
<protein>
    <submittedName>
        <fullName evidence="5">GntR family transcriptional regulator</fullName>
    </submittedName>
</protein>
<dbReference type="InterPro" id="IPR008920">
    <property type="entry name" value="TF_FadR/GntR_C"/>
</dbReference>
<feature type="domain" description="HTH gntR-type" evidence="4">
    <location>
        <begin position="18"/>
        <end position="85"/>
    </location>
</feature>
<evidence type="ECO:0000313" key="6">
    <source>
        <dbReference type="Proteomes" id="UP000509638"/>
    </source>
</evidence>
<gene>
    <name evidence="5" type="ORF">HW566_12275</name>
</gene>
<dbReference type="Gene3D" id="1.10.10.10">
    <property type="entry name" value="Winged helix-like DNA-binding domain superfamily/Winged helix DNA-binding domain"/>
    <property type="match status" value="1"/>
</dbReference>
<dbReference type="PRINTS" id="PR00035">
    <property type="entry name" value="HTHGNTR"/>
</dbReference>
<dbReference type="SUPFAM" id="SSF46785">
    <property type="entry name" value="Winged helix' DNA-binding domain"/>
    <property type="match status" value="1"/>
</dbReference>
<dbReference type="InterPro" id="IPR000524">
    <property type="entry name" value="Tscrpt_reg_HTH_GntR"/>
</dbReference>
<accession>A0A7D5J049</accession>
<dbReference type="PANTHER" id="PTHR43537:SF24">
    <property type="entry name" value="GLUCONATE OPERON TRANSCRIPTIONAL REPRESSOR"/>
    <property type="match status" value="1"/>
</dbReference>
<dbReference type="PROSITE" id="PS50949">
    <property type="entry name" value="HTH_GNTR"/>
    <property type="match status" value="1"/>
</dbReference>
<name>A0A7D5J049_9MICO</name>
<keyword evidence="2" id="KW-0238">DNA-binding</keyword>
<dbReference type="PANTHER" id="PTHR43537">
    <property type="entry name" value="TRANSCRIPTIONAL REGULATOR, GNTR FAMILY"/>
    <property type="match status" value="1"/>
</dbReference>
<dbReference type="Pfam" id="PF00392">
    <property type="entry name" value="GntR"/>
    <property type="match status" value="1"/>
</dbReference>
<dbReference type="Proteomes" id="UP000509638">
    <property type="component" value="Chromosome"/>
</dbReference>
<evidence type="ECO:0000256" key="2">
    <source>
        <dbReference type="ARBA" id="ARBA00023125"/>
    </source>
</evidence>
<dbReference type="AlphaFoldDB" id="A0A7D5J049"/>
<dbReference type="GO" id="GO:0003677">
    <property type="term" value="F:DNA binding"/>
    <property type="evidence" value="ECO:0007669"/>
    <property type="project" value="UniProtKB-KW"/>
</dbReference>
<dbReference type="SUPFAM" id="SSF48008">
    <property type="entry name" value="GntR ligand-binding domain-like"/>
    <property type="match status" value="1"/>
</dbReference>
<dbReference type="EMBL" id="CP058316">
    <property type="protein sequence ID" value="QLD12475.1"/>
    <property type="molecule type" value="Genomic_DNA"/>
</dbReference>
<sequence>MTVVERGARPAVEASPVGATVDRIVDALQDRISEGDLTLGTWIRQERIAAEFGVSRMPVREALRRLEALGIVELVPNRGARVTMPSVTDILDAFEVRSVLEGHAAFRAARDATREMIDRLRSTEPIFEEAAARAGEGDVEASRQLWYRANALFHATVIEAAGSSQLAESVDALHHRIPRGLTWSALQGDPRLLMQNAETHRRITEAIDAGDGEEARRRVAEHGTRASELVVRYSAEFRALA</sequence>